<dbReference type="Proteomes" id="UP000298652">
    <property type="component" value="Chromosome 5"/>
</dbReference>
<name>A0A4U6UJ94_SETVI</name>
<dbReference type="Gramene" id="TKW13919">
    <property type="protein sequence ID" value="TKW13919"/>
    <property type="gene ID" value="SEVIR_5G132532v2"/>
</dbReference>
<organism evidence="2 3">
    <name type="scientific">Setaria viridis</name>
    <name type="common">Green bristlegrass</name>
    <name type="synonym">Setaria italica subsp. viridis</name>
    <dbReference type="NCBI Taxonomy" id="4556"/>
    <lineage>
        <taxon>Eukaryota</taxon>
        <taxon>Viridiplantae</taxon>
        <taxon>Streptophyta</taxon>
        <taxon>Embryophyta</taxon>
        <taxon>Tracheophyta</taxon>
        <taxon>Spermatophyta</taxon>
        <taxon>Magnoliopsida</taxon>
        <taxon>Liliopsida</taxon>
        <taxon>Poales</taxon>
        <taxon>Poaceae</taxon>
        <taxon>PACMAD clade</taxon>
        <taxon>Panicoideae</taxon>
        <taxon>Panicodae</taxon>
        <taxon>Paniceae</taxon>
        <taxon>Cenchrinae</taxon>
        <taxon>Setaria</taxon>
    </lineage>
</organism>
<reference evidence="2" key="1">
    <citation type="submission" date="2019-03" db="EMBL/GenBank/DDBJ databases">
        <title>WGS assembly of Setaria viridis.</title>
        <authorList>
            <person name="Huang P."/>
            <person name="Jenkins J."/>
            <person name="Grimwood J."/>
            <person name="Barry K."/>
            <person name="Healey A."/>
            <person name="Mamidi S."/>
            <person name="Sreedasyam A."/>
            <person name="Shu S."/>
            <person name="Feldman M."/>
            <person name="Wu J."/>
            <person name="Yu Y."/>
            <person name="Chen C."/>
            <person name="Johnson J."/>
            <person name="Rokhsar D."/>
            <person name="Baxter I."/>
            <person name="Schmutz J."/>
            <person name="Brutnell T."/>
            <person name="Kellogg E."/>
        </authorList>
    </citation>
    <scope>NUCLEOTIDE SEQUENCE [LARGE SCALE GENOMIC DNA]</scope>
</reference>
<evidence type="ECO:0000256" key="1">
    <source>
        <dbReference type="SAM" id="Phobius"/>
    </source>
</evidence>
<dbReference type="EMBL" id="CM016556">
    <property type="protein sequence ID" value="TKW13919.1"/>
    <property type="molecule type" value="Genomic_DNA"/>
</dbReference>
<feature type="transmembrane region" description="Helical" evidence="1">
    <location>
        <begin position="6"/>
        <end position="27"/>
    </location>
</feature>
<keyword evidence="3" id="KW-1185">Reference proteome</keyword>
<keyword evidence="1" id="KW-1133">Transmembrane helix</keyword>
<protein>
    <submittedName>
        <fullName evidence="2">Uncharacterized protein</fullName>
    </submittedName>
</protein>
<gene>
    <name evidence="2" type="ORF">SEVIR_5G132532v2</name>
</gene>
<dbReference type="AlphaFoldDB" id="A0A4U6UJ94"/>
<keyword evidence="1" id="KW-0812">Transmembrane</keyword>
<proteinExistence type="predicted"/>
<sequence length="42" mass="4885">MGRSFLGFTPRLIVVFIHTWCASIVMLKKKSPFILKSRYVNV</sequence>
<evidence type="ECO:0000313" key="2">
    <source>
        <dbReference type="EMBL" id="TKW13919.1"/>
    </source>
</evidence>
<keyword evidence="1" id="KW-0472">Membrane</keyword>
<accession>A0A4U6UJ94</accession>
<evidence type="ECO:0000313" key="3">
    <source>
        <dbReference type="Proteomes" id="UP000298652"/>
    </source>
</evidence>